<accession>A0ABX6KRG2</accession>
<sequence>MGAKIDILRLSLILVLLFSINLSAQYKITEIKKYAFNRCLQYNYSKMDSTFYDVYKDASGVQYSVNGKFIENEDLKNKINDYVIAKTKGYYSKKNNLHFESGEKNTITYDCFIFYESKELDSFIKKVIGINNRKKIN</sequence>
<dbReference type="InterPro" id="IPR038314">
    <property type="entry name" value="T6SS_sf"/>
</dbReference>
<protein>
    <submittedName>
        <fullName evidence="1">Uncharacterized protein</fullName>
    </submittedName>
</protein>
<evidence type="ECO:0000313" key="1">
    <source>
        <dbReference type="EMBL" id="QIY91207.1"/>
    </source>
</evidence>
<dbReference type="Proteomes" id="UP000501570">
    <property type="component" value="Chromosome"/>
</dbReference>
<keyword evidence="2" id="KW-1185">Reference proteome</keyword>
<reference evidence="1 2" key="1">
    <citation type="submission" date="2019-09" db="EMBL/GenBank/DDBJ databases">
        <title>FDA dAtabase for Regulatory Grade micrObial Sequences (FDA-ARGOS): Supporting development and validation of Infectious Disease Dx tests.</title>
        <authorList>
            <person name="Sciortino C."/>
            <person name="Tallon L."/>
            <person name="Sadzewicz L."/>
            <person name="Vavikolanu K."/>
            <person name="Mehta A."/>
            <person name="Aluvathingal J."/>
            <person name="Nadendla S."/>
            <person name="Nandy P."/>
            <person name="Geyer C."/>
            <person name="Yan Y."/>
            <person name="Sichtig H."/>
        </authorList>
    </citation>
    <scope>NUCLEOTIDE SEQUENCE [LARGE SCALE GENOMIC DNA]</scope>
    <source>
        <strain evidence="1 2">FDAARGOS_636</strain>
    </source>
</reference>
<name>A0ABX6KRG2_CHRGL</name>
<dbReference type="RefSeq" id="WP_128572277.1">
    <property type="nucleotide sequence ID" value="NZ_CP050995.1"/>
</dbReference>
<proteinExistence type="predicted"/>
<dbReference type="Gene3D" id="1.20.120.1620">
    <property type="match status" value="1"/>
</dbReference>
<dbReference type="EMBL" id="CP050995">
    <property type="protein sequence ID" value="QIY91207.1"/>
    <property type="molecule type" value="Genomic_DNA"/>
</dbReference>
<evidence type="ECO:0000313" key="2">
    <source>
        <dbReference type="Proteomes" id="UP000501570"/>
    </source>
</evidence>
<gene>
    <name evidence="1" type="ORF">FOB44_11375</name>
</gene>
<organism evidence="1 2">
    <name type="scientific">Chryseobacterium gallinarum</name>
    <dbReference type="NCBI Taxonomy" id="1324352"/>
    <lineage>
        <taxon>Bacteria</taxon>
        <taxon>Pseudomonadati</taxon>
        <taxon>Bacteroidota</taxon>
        <taxon>Flavobacteriia</taxon>
        <taxon>Flavobacteriales</taxon>
        <taxon>Weeksellaceae</taxon>
        <taxon>Chryseobacterium group</taxon>
        <taxon>Chryseobacterium</taxon>
    </lineage>
</organism>